<dbReference type="EMBL" id="BMGB01000001">
    <property type="protein sequence ID" value="GGA90737.1"/>
    <property type="molecule type" value="Genomic_DNA"/>
</dbReference>
<dbReference type="NCBIfam" id="NF005559">
    <property type="entry name" value="PRK07231.1"/>
    <property type="match status" value="1"/>
</dbReference>
<dbReference type="CDD" id="cd05233">
    <property type="entry name" value="SDR_c"/>
    <property type="match status" value="1"/>
</dbReference>
<reference evidence="4" key="1">
    <citation type="journal article" date="2014" name="Int. J. Syst. Evol. Microbiol.">
        <title>Complete genome sequence of Corynebacterium casei LMG S-19264T (=DSM 44701T), isolated from a smear-ripened cheese.</title>
        <authorList>
            <consortium name="US DOE Joint Genome Institute (JGI-PGF)"/>
            <person name="Walter F."/>
            <person name="Albersmeier A."/>
            <person name="Kalinowski J."/>
            <person name="Ruckert C."/>
        </authorList>
    </citation>
    <scope>NUCLEOTIDE SEQUENCE</scope>
    <source>
        <strain evidence="4">CGMCC 1.12813</strain>
    </source>
</reference>
<proteinExistence type="inferred from homology"/>
<name>A0A916SA68_9MICO</name>
<comment type="caution">
    <text evidence="4">The sequence shown here is derived from an EMBL/GenBank/DDBJ whole genome shotgun (WGS) entry which is preliminary data.</text>
</comment>
<dbReference type="GO" id="GO:0016491">
    <property type="term" value="F:oxidoreductase activity"/>
    <property type="evidence" value="ECO:0007669"/>
    <property type="project" value="UniProtKB-KW"/>
</dbReference>
<protein>
    <submittedName>
        <fullName evidence="4">Short-chain dehydrogenase</fullName>
    </submittedName>
</protein>
<feature type="domain" description="Ketoreductase" evidence="3">
    <location>
        <begin position="7"/>
        <end position="219"/>
    </location>
</feature>
<dbReference type="InterPro" id="IPR036291">
    <property type="entry name" value="NAD(P)-bd_dom_sf"/>
</dbReference>
<dbReference type="SMART" id="SM00822">
    <property type="entry name" value="PKS_KR"/>
    <property type="match status" value="1"/>
</dbReference>
<dbReference type="PRINTS" id="PR00081">
    <property type="entry name" value="GDHRDH"/>
</dbReference>
<dbReference type="GO" id="GO:0032787">
    <property type="term" value="P:monocarboxylic acid metabolic process"/>
    <property type="evidence" value="ECO:0007669"/>
    <property type="project" value="UniProtKB-ARBA"/>
</dbReference>
<dbReference type="InterPro" id="IPR020904">
    <property type="entry name" value="Sc_DH/Rdtase_CS"/>
</dbReference>
<dbReference type="FunFam" id="3.40.50.720:FF:000084">
    <property type="entry name" value="Short-chain dehydrogenase reductase"/>
    <property type="match status" value="1"/>
</dbReference>
<evidence type="ECO:0000259" key="3">
    <source>
        <dbReference type="SMART" id="SM00822"/>
    </source>
</evidence>
<dbReference type="SUPFAM" id="SSF51735">
    <property type="entry name" value="NAD(P)-binding Rossmann-fold domains"/>
    <property type="match status" value="1"/>
</dbReference>
<evidence type="ECO:0000256" key="1">
    <source>
        <dbReference type="ARBA" id="ARBA00006484"/>
    </source>
</evidence>
<organism evidence="4 5">
    <name type="scientific">Conyzicola nivalis</name>
    <dbReference type="NCBI Taxonomy" id="1477021"/>
    <lineage>
        <taxon>Bacteria</taxon>
        <taxon>Bacillati</taxon>
        <taxon>Actinomycetota</taxon>
        <taxon>Actinomycetes</taxon>
        <taxon>Micrococcales</taxon>
        <taxon>Microbacteriaceae</taxon>
        <taxon>Conyzicola</taxon>
    </lineage>
</organism>
<dbReference type="Proteomes" id="UP000606922">
    <property type="component" value="Unassembled WGS sequence"/>
</dbReference>
<dbReference type="InterPro" id="IPR002347">
    <property type="entry name" value="SDR_fam"/>
</dbReference>
<evidence type="ECO:0000313" key="5">
    <source>
        <dbReference type="Proteomes" id="UP000606922"/>
    </source>
</evidence>
<dbReference type="PANTHER" id="PTHR42879">
    <property type="entry name" value="3-OXOACYL-(ACYL-CARRIER-PROTEIN) REDUCTASE"/>
    <property type="match status" value="1"/>
</dbReference>
<keyword evidence="2" id="KW-0560">Oxidoreductase</keyword>
<dbReference type="PROSITE" id="PS00061">
    <property type="entry name" value="ADH_SHORT"/>
    <property type="match status" value="1"/>
</dbReference>
<sequence>MSDLTGKTALVTGSTSGIGRTTAELLAERGAHVILSGRNADRGAAAVQSIVEAGGKADFVAVDLSDISGLTEFAAEVEKVAGGHVDILVNNAGIYPFGPSVDFTPADFDSIYDANVKAVFFLTNALVPAMIENGGGAVVNLSSSIATKGIAGASLYASSKAAVETLTKVWSAEFGPQGVRVNSVSPGPTATEGTEVFGDAFAQYHAGTPADRLGQPREIAAAVAFLVGDDSEYIHGIVLPVDGGALTL</sequence>
<reference evidence="4" key="2">
    <citation type="submission" date="2020-09" db="EMBL/GenBank/DDBJ databases">
        <authorList>
            <person name="Sun Q."/>
            <person name="Zhou Y."/>
        </authorList>
    </citation>
    <scope>NUCLEOTIDE SEQUENCE</scope>
    <source>
        <strain evidence="4">CGMCC 1.12813</strain>
    </source>
</reference>
<dbReference type="PRINTS" id="PR00080">
    <property type="entry name" value="SDRFAMILY"/>
</dbReference>
<dbReference type="AlphaFoldDB" id="A0A916SA68"/>
<comment type="similarity">
    <text evidence="1">Belongs to the short-chain dehydrogenases/reductases (SDR) family.</text>
</comment>
<accession>A0A916SA68</accession>
<evidence type="ECO:0000256" key="2">
    <source>
        <dbReference type="ARBA" id="ARBA00023002"/>
    </source>
</evidence>
<keyword evidence="5" id="KW-1185">Reference proteome</keyword>
<evidence type="ECO:0000313" key="4">
    <source>
        <dbReference type="EMBL" id="GGA90737.1"/>
    </source>
</evidence>
<gene>
    <name evidence="4" type="ORF">GCM10010979_01800</name>
</gene>
<dbReference type="InterPro" id="IPR050259">
    <property type="entry name" value="SDR"/>
</dbReference>
<dbReference type="PANTHER" id="PTHR42879:SF2">
    <property type="entry name" value="3-OXOACYL-[ACYL-CARRIER-PROTEIN] REDUCTASE FABG"/>
    <property type="match status" value="1"/>
</dbReference>
<dbReference type="InterPro" id="IPR057326">
    <property type="entry name" value="KR_dom"/>
</dbReference>
<dbReference type="Pfam" id="PF13561">
    <property type="entry name" value="adh_short_C2"/>
    <property type="match status" value="1"/>
</dbReference>
<dbReference type="RefSeq" id="WP_188508835.1">
    <property type="nucleotide sequence ID" value="NZ_BMGB01000001.1"/>
</dbReference>
<dbReference type="Gene3D" id="3.40.50.720">
    <property type="entry name" value="NAD(P)-binding Rossmann-like Domain"/>
    <property type="match status" value="1"/>
</dbReference>